<evidence type="ECO:0000313" key="4">
    <source>
        <dbReference type="Proteomes" id="UP000193083"/>
    </source>
</evidence>
<sequence length="91" mass="9850">MNKLAFILTLAATPFVASAALASPSCGNAPQSSWMSLKDVEAKATAMGYKVRQVKIEDGCYEVYALDKDGKRVEAYFNPVTAEVVETKLDD</sequence>
<dbReference type="Proteomes" id="UP000193083">
    <property type="component" value="Unassembled WGS sequence"/>
</dbReference>
<reference evidence="3 4" key="1">
    <citation type="submission" date="2017-04" db="EMBL/GenBank/DDBJ databases">
        <authorList>
            <person name="Afonso C.L."/>
            <person name="Miller P.J."/>
            <person name="Scott M.A."/>
            <person name="Spackman E."/>
            <person name="Goraichik I."/>
            <person name="Dimitrov K.M."/>
            <person name="Suarez D.L."/>
            <person name="Swayne D.E."/>
        </authorList>
    </citation>
    <scope>NUCLEOTIDE SEQUENCE [LARGE SCALE GENOMIC DNA]</scope>
    <source>
        <strain evidence="3 4">B5P</strain>
    </source>
</reference>
<evidence type="ECO:0000256" key="1">
    <source>
        <dbReference type="SAM" id="SignalP"/>
    </source>
</evidence>
<accession>A0A1X7PUS8</accession>
<name>A0A1X7PUS8_9HYPH</name>
<dbReference type="Pfam" id="PF13670">
    <property type="entry name" value="PepSY_2"/>
    <property type="match status" value="1"/>
</dbReference>
<keyword evidence="1" id="KW-0732">Signal</keyword>
<keyword evidence="4" id="KW-1185">Reference proteome</keyword>
<evidence type="ECO:0000313" key="3">
    <source>
        <dbReference type="EMBL" id="SMH55275.1"/>
    </source>
</evidence>
<feature type="chain" id="PRO_5013118367" description="PepSY domain-containing protein" evidence="1">
    <location>
        <begin position="20"/>
        <end position="91"/>
    </location>
</feature>
<dbReference type="InterPro" id="IPR025711">
    <property type="entry name" value="PepSY"/>
</dbReference>
<dbReference type="RefSeq" id="WP_085466905.1">
    <property type="nucleotide sequence ID" value="NZ_FXBL01000004.1"/>
</dbReference>
<dbReference type="EMBL" id="FXBL01000004">
    <property type="protein sequence ID" value="SMH55275.1"/>
    <property type="molecule type" value="Genomic_DNA"/>
</dbReference>
<proteinExistence type="predicted"/>
<gene>
    <name evidence="3" type="ORF">SAMN02982922_5309</name>
</gene>
<feature type="signal peptide" evidence="1">
    <location>
        <begin position="1"/>
        <end position="19"/>
    </location>
</feature>
<organism evidence="3 4">
    <name type="scientific">Mesorhizobium australicum</name>
    <dbReference type="NCBI Taxonomy" id="536018"/>
    <lineage>
        <taxon>Bacteria</taxon>
        <taxon>Pseudomonadati</taxon>
        <taxon>Pseudomonadota</taxon>
        <taxon>Alphaproteobacteria</taxon>
        <taxon>Hyphomicrobiales</taxon>
        <taxon>Phyllobacteriaceae</taxon>
        <taxon>Mesorhizobium</taxon>
    </lineage>
</organism>
<evidence type="ECO:0000259" key="2">
    <source>
        <dbReference type="Pfam" id="PF13670"/>
    </source>
</evidence>
<protein>
    <recommendedName>
        <fullName evidence="2">PepSY domain-containing protein</fullName>
    </recommendedName>
</protein>
<dbReference type="OrthoDB" id="7365433at2"/>
<dbReference type="AlphaFoldDB" id="A0A1X7PUS8"/>
<feature type="domain" description="PepSY" evidence="2">
    <location>
        <begin position="8"/>
        <end position="88"/>
    </location>
</feature>